<organism evidence="2 3">
    <name type="scientific">Chryseobacterium tructae</name>
    <dbReference type="NCBI Taxonomy" id="1037380"/>
    <lineage>
        <taxon>Bacteria</taxon>
        <taxon>Pseudomonadati</taxon>
        <taxon>Bacteroidota</taxon>
        <taxon>Flavobacteriia</taxon>
        <taxon>Flavobacteriales</taxon>
        <taxon>Weeksellaceae</taxon>
        <taxon>Chryseobacterium group</taxon>
        <taxon>Chryseobacterium</taxon>
    </lineage>
</organism>
<feature type="chain" id="PRO_5045927021" evidence="1">
    <location>
        <begin position="23"/>
        <end position="425"/>
    </location>
</feature>
<evidence type="ECO:0000256" key="1">
    <source>
        <dbReference type="SAM" id="SignalP"/>
    </source>
</evidence>
<dbReference type="RefSeq" id="WP_290301727.1">
    <property type="nucleotide sequence ID" value="NZ_JAUFQR010000003.1"/>
</dbReference>
<dbReference type="EMBL" id="JBHRYO010000001">
    <property type="protein sequence ID" value="MFC3754500.1"/>
    <property type="molecule type" value="Genomic_DNA"/>
</dbReference>
<keyword evidence="1" id="KW-0732">Signal</keyword>
<protein>
    <submittedName>
        <fullName evidence="2">Uncharacterized protein</fullName>
    </submittedName>
</protein>
<feature type="signal peptide" evidence="1">
    <location>
        <begin position="1"/>
        <end position="22"/>
    </location>
</feature>
<comment type="caution">
    <text evidence="2">The sequence shown here is derived from an EMBL/GenBank/DDBJ whole genome shotgun (WGS) entry which is preliminary data.</text>
</comment>
<reference evidence="3" key="1">
    <citation type="journal article" date="2019" name="Int. J. Syst. Evol. Microbiol.">
        <title>The Global Catalogue of Microorganisms (GCM) 10K type strain sequencing project: providing services to taxonomists for standard genome sequencing and annotation.</title>
        <authorList>
            <consortium name="The Broad Institute Genomics Platform"/>
            <consortium name="The Broad Institute Genome Sequencing Center for Infectious Disease"/>
            <person name="Wu L."/>
            <person name="Ma J."/>
        </authorList>
    </citation>
    <scope>NUCLEOTIDE SEQUENCE [LARGE SCALE GENOMIC DNA]</scope>
    <source>
        <strain evidence="3">CECT 7798</strain>
    </source>
</reference>
<evidence type="ECO:0000313" key="2">
    <source>
        <dbReference type="EMBL" id="MFC3754500.1"/>
    </source>
</evidence>
<proteinExistence type="predicted"/>
<accession>A0ABV7XS11</accession>
<sequence length="425" mass="44860">MKKTLLLIFTALYCILSSQVGVNTATPNPKSILDVVATDKGVLLPRLSTADISNITGLGATEIGLTVFNTTSKCYNIWNGSQWYDACGNVEGQSIFSINCSTASVSSNLVVGEPAKSTISLEINASTTGTWSLISNTVSGVRYTGAGNITAPGPQVIRVTAIGTPTAANNAAVFTFTDTQTPPSTCSVTVKIIDRSTKVYTVMSLIPEYWSSSLGPTSTSFVSNLKGALANNFSPAGTVKIAGFNYTEGTASESLATFTAKLNSADILWCGWPQTNDWRTANDKIQAIKAWIDNKKGVAIFHADDSDHAIFANILGYAGPFFGNQPGVFTTENEIPLNGSFGDLRSQIFPAASSGANQSAVLGDGKILAYGSGVNNTVALIVLKDNFIILGNIDWAGNSTLTATNIFGKMYMNIFEWAIKTGPVN</sequence>
<gene>
    <name evidence="2" type="ORF">ACFONJ_00765</name>
</gene>
<dbReference type="Proteomes" id="UP001595735">
    <property type="component" value="Unassembled WGS sequence"/>
</dbReference>
<name>A0ABV7XS11_9FLAO</name>
<evidence type="ECO:0000313" key="3">
    <source>
        <dbReference type="Proteomes" id="UP001595735"/>
    </source>
</evidence>
<keyword evidence="3" id="KW-1185">Reference proteome</keyword>